<dbReference type="GO" id="GO:0004631">
    <property type="term" value="F:phosphomevalonate kinase activity"/>
    <property type="evidence" value="ECO:0007669"/>
    <property type="project" value="UniProtKB-EC"/>
</dbReference>
<keyword evidence="3" id="KW-0808">Transferase</keyword>
<sequence>MSQINYQAPGKLFLAGEYAVTKSYQRALLVPVNRFLSVHLVPTSEAQGTMNTNQIAQTITWEFSNRHVKYHEKAGQSFALIWALIEHVSEYAEKQLDNSITLQPFHLTIESELDATDGTKYGLGSSGALSVALTKALVHFYLGPEQAKDPLLIFKLIAVTHSDLNMLGSLGDVACQLLRTPVIYQNWDREWFSQQIKNHDNWIDLISKDWPGLQLIPVPWPKQWQLAVVWSQSASSTEKLLKSHQTKNQKQIKDFSHQFKTDSETTLLGIQSAIESQDWEAMKTHIANNYRQIKAYTNQQDKPYLTSTFITANNEIAMLDCVFKIAGAGAGDCAYALCQDDKTKDLVIKKWQEAHLTPLPLQLIL</sequence>
<dbReference type="Pfam" id="PF00288">
    <property type="entry name" value="GHMP_kinases_N"/>
    <property type="match status" value="1"/>
</dbReference>
<keyword evidence="6" id="KW-0067">ATP-binding</keyword>
<organism evidence="8 9">
    <name type="scientific">Aerococcus suis</name>
    <dbReference type="NCBI Taxonomy" id="371602"/>
    <lineage>
        <taxon>Bacteria</taxon>
        <taxon>Bacillati</taxon>
        <taxon>Bacillota</taxon>
        <taxon>Bacilli</taxon>
        <taxon>Lactobacillales</taxon>
        <taxon>Aerococcaceae</taxon>
        <taxon>Aerococcus</taxon>
    </lineage>
</organism>
<gene>
    <name evidence="8" type="ORF">SAMN04487984_0076</name>
</gene>
<reference evidence="9" key="1">
    <citation type="submission" date="2017-04" db="EMBL/GenBank/DDBJ databases">
        <authorList>
            <person name="Varghese N."/>
            <person name="Submissions S."/>
        </authorList>
    </citation>
    <scope>NUCLEOTIDE SEQUENCE [LARGE SCALE GENOMIC DNA]</scope>
    <source>
        <strain evidence="9">DSM 21500</strain>
    </source>
</reference>
<keyword evidence="5 8" id="KW-0418">Kinase</keyword>
<keyword evidence="9" id="KW-1185">Reference proteome</keyword>
<evidence type="ECO:0000256" key="1">
    <source>
        <dbReference type="ARBA" id="ARBA00005017"/>
    </source>
</evidence>
<dbReference type="OrthoDB" id="1522677at2"/>
<keyword evidence="4" id="KW-0547">Nucleotide-binding</keyword>
<evidence type="ECO:0000256" key="3">
    <source>
        <dbReference type="ARBA" id="ARBA00022679"/>
    </source>
</evidence>
<dbReference type="PANTHER" id="PTHR31814">
    <property type="match status" value="1"/>
</dbReference>
<dbReference type="InterPro" id="IPR005917">
    <property type="entry name" value="Pmev_kinase_bact"/>
</dbReference>
<evidence type="ECO:0000259" key="7">
    <source>
        <dbReference type="Pfam" id="PF00288"/>
    </source>
</evidence>
<dbReference type="PANTHER" id="PTHR31814:SF2">
    <property type="entry name" value="PHOSPHOMEVALONATE KINASE"/>
    <property type="match status" value="1"/>
</dbReference>
<dbReference type="EMBL" id="FWXK01000001">
    <property type="protein sequence ID" value="SMC30183.1"/>
    <property type="molecule type" value="Genomic_DNA"/>
</dbReference>
<accession>A0A1W1Y1Z6</accession>
<feature type="domain" description="GHMP kinase N-terminal" evidence="7">
    <location>
        <begin position="83"/>
        <end position="177"/>
    </location>
</feature>
<dbReference type="Gene3D" id="3.30.70.890">
    <property type="entry name" value="GHMP kinase, C-terminal domain"/>
    <property type="match status" value="1"/>
</dbReference>
<evidence type="ECO:0000313" key="8">
    <source>
        <dbReference type="EMBL" id="SMC30183.1"/>
    </source>
</evidence>
<evidence type="ECO:0000256" key="6">
    <source>
        <dbReference type="ARBA" id="ARBA00022840"/>
    </source>
</evidence>
<comment type="pathway">
    <text evidence="1">Isoprenoid biosynthesis; isopentenyl diphosphate biosynthesis via mevalonate pathway; isopentenyl diphosphate from (R)-mevalonate: step 2/3.</text>
</comment>
<dbReference type="InterPro" id="IPR014721">
    <property type="entry name" value="Ribsml_uS5_D2-typ_fold_subgr"/>
</dbReference>
<dbReference type="InterPro" id="IPR035102">
    <property type="entry name" value="Phosphomevalonate_kinase"/>
</dbReference>
<dbReference type="RefSeq" id="WP_159444400.1">
    <property type="nucleotide sequence ID" value="NZ_FWXK01000001.1"/>
</dbReference>
<dbReference type="NCBIfam" id="TIGR01220">
    <property type="entry name" value="Pmev_kin_Gr_pos"/>
    <property type="match status" value="1"/>
</dbReference>
<dbReference type="GO" id="GO:0005524">
    <property type="term" value="F:ATP binding"/>
    <property type="evidence" value="ECO:0007669"/>
    <property type="project" value="UniProtKB-KW"/>
</dbReference>
<evidence type="ECO:0000313" key="9">
    <source>
        <dbReference type="Proteomes" id="UP000243884"/>
    </source>
</evidence>
<dbReference type="AlphaFoldDB" id="A0A1W1Y1Z6"/>
<dbReference type="EC" id="2.7.4.2" evidence="2"/>
<dbReference type="STRING" id="371602.SAMN04487984_0076"/>
<dbReference type="InterPro" id="IPR020568">
    <property type="entry name" value="Ribosomal_Su5_D2-typ_SF"/>
</dbReference>
<proteinExistence type="predicted"/>
<evidence type="ECO:0000256" key="5">
    <source>
        <dbReference type="ARBA" id="ARBA00022777"/>
    </source>
</evidence>
<dbReference type="PRINTS" id="PR00959">
    <property type="entry name" value="MEVGALKINASE"/>
</dbReference>
<dbReference type="InterPro" id="IPR006204">
    <property type="entry name" value="GHMP_kinase_N_dom"/>
</dbReference>
<evidence type="ECO:0000256" key="4">
    <source>
        <dbReference type="ARBA" id="ARBA00022741"/>
    </source>
</evidence>
<name>A0A1W1Y1Z6_9LACT</name>
<dbReference type="Proteomes" id="UP000243884">
    <property type="component" value="Unassembled WGS sequence"/>
</dbReference>
<dbReference type="SUPFAM" id="SSF55060">
    <property type="entry name" value="GHMP Kinase, C-terminal domain"/>
    <property type="match status" value="1"/>
</dbReference>
<dbReference type="Gene3D" id="3.30.230.10">
    <property type="match status" value="1"/>
</dbReference>
<evidence type="ECO:0000256" key="2">
    <source>
        <dbReference type="ARBA" id="ARBA00012958"/>
    </source>
</evidence>
<protein>
    <recommendedName>
        <fullName evidence="2">phosphomevalonate kinase</fullName>
        <ecNumber evidence="2">2.7.4.2</ecNumber>
    </recommendedName>
</protein>
<dbReference type="InterPro" id="IPR036554">
    <property type="entry name" value="GHMP_kinase_C_sf"/>
</dbReference>
<dbReference type="SUPFAM" id="SSF54211">
    <property type="entry name" value="Ribosomal protein S5 domain 2-like"/>
    <property type="match status" value="1"/>
</dbReference>